<feature type="compositionally biased region" description="Polar residues" evidence="4">
    <location>
        <begin position="1901"/>
        <end position="1910"/>
    </location>
</feature>
<feature type="domain" description="NAB" evidence="5">
    <location>
        <begin position="13"/>
        <end position="93"/>
    </location>
</feature>
<feature type="compositionally biased region" description="Basic and acidic residues" evidence="4">
    <location>
        <begin position="1656"/>
        <end position="1668"/>
    </location>
</feature>
<dbReference type="GO" id="GO:0005886">
    <property type="term" value="C:plasma membrane"/>
    <property type="evidence" value="ECO:0000318"/>
    <property type="project" value="GO_Central"/>
</dbReference>
<feature type="region of interest" description="Disordered" evidence="4">
    <location>
        <begin position="1899"/>
        <end position="1918"/>
    </location>
</feature>
<feature type="compositionally biased region" description="Polar residues" evidence="4">
    <location>
        <begin position="127"/>
        <end position="136"/>
    </location>
</feature>
<name>A0A9R1V935_LACSA</name>
<feature type="coiled-coil region" evidence="3">
    <location>
        <begin position="556"/>
        <end position="677"/>
    </location>
</feature>
<dbReference type="InterPro" id="IPR011684">
    <property type="entry name" value="NAB"/>
</dbReference>
<proteinExistence type="inferred from homology"/>
<organism evidence="6 7">
    <name type="scientific">Lactuca sativa</name>
    <name type="common">Garden lettuce</name>
    <dbReference type="NCBI Taxonomy" id="4236"/>
    <lineage>
        <taxon>Eukaryota</taxon>
        <taxon>Viridiplantae</taxon>
        <taxon>Streptophyta</taxon>
        <taxon>Embryophyta</taxon>
        <taxon>Tracheophyta</taxon>
        <taxon>Spermatophyta</taxon>
        <taxon>Magnoliopsida</taxon>
        <taxon>eudicotyledons</taxon>
        <taxon>Gunneridae</taxon>
        <taxon>Pentapetalae</taxon>
        <taxon>asterids</taxon>
        <taxon>campanulids</taxon>
        <taxon>Asterales</taxon>
        <taxon>Asteraceae</taxon>
        <taxon>Cichorioideae</taxon>
        <taxon>Cichorieae</taxon>
        <taxon>Lactucinae</taxon>
        <taxon>Lactuca</taxon>
    </lineage>
</organism>
<dbReference type="Pfam" id="PF07765">
    <property type="entry name" value="KIP1"/>
    <property type="match status" value="1"/>
</dbReference>
<feature type="coiled-coil region" evidence="3">
    <location>
        <begin position="1834"/>
        <end position="1890"/>
    </location>
</feature>
<feature type="coiled-coil region" evidence="3">
    <location>
        <begin position="1126"/>
        <end position="1195"/>
    </location>
</feature>
<accession>A0A9R1V935</accession>
<feature type="coiled-coil region" evidence="3">
    <location>
        <begin position="1224"/>
        <end position="1307"/>
    </location>
</feature>
<feature type="coiled-coil region" evidence="3">
    <location>
        <begin position="188"/>
        <end position="257"/>
    </location>
</feature>
<evidence type="ECO:0000256" key="3">
    <source>
        <dbReference type="SAM" id="Coils"/>
    </source>
</evidence>
<feature type="compositionally biased region" description="Basic and acidic residues" evidence="4">
    <location>
        <begin position="157"/>
        <end position="172"/>
    </location>
</feature>
<feature type="region of interest" description="Disordered" evidence="4">
    <location>
        <begin position="1538"/>
        <end position="1560"/>
    </location>
</feature>
<dbReference type="OrthoDB" id="10255522at2759"/>
<evidence type="ECO:0000313" key="7">
    <source>
        <dbReference type="Proteomes" id="UP000235145"/>
    </source>
</evidence>
<reference evidence="6 7" key="1">
    <citation type="journal article" date="2017" name="Nat. Commun.">
        <title>Genome assembly with in vitro proximity ligation data and whole-genome triplication in lettuce.</title>
        <authorList>
            <person name="Reyes-Chin-Wo S."/>
            <person name="Wang Z."/>
            <person name="Yang X."/>
            <person name="Kozik A."/>
            <person name="Arikit S."/>
            <person name="Song C."/>
            <person name="Xia L."/>
            <person name="Froenicke L."/>
            <person name="Lavelle D.O."/>
            <person name="Truco M.J."/>
            <person name="Xia R."/>
            <person name="Zhu S."/>
            <person name="Xu C."/>
            <person name="Xu H."/>
            <person name="Xu X."/>
            <person name="Cox K."/>
            <person name="Korf I."/>
            <person name="Meyers B.C."/>
            <person name="Michelmore R.W."/>
        </authorList>
    </citation>
    <scope>NUCLEOTIDE SEQUENCE [LARGE SCALE GENOMIC DNA]</scope>
    <source>
        <strain evidence="7">cv. Salinas</strain>
        <tissue evidence="6">Seedlings</tissue>
    </source>
</reference>
<protein>
    <recommendedName>
        <fullName evidence="5">NAB domain-containing protein</fullName>
    </recommendedName>
</protein>
<comment type="similarity">
    <text evidence="2">Belongs to the NET family.</text>
</comment>
<dbReference type="InterPro" id="IPR051861">
    <property type="entry name" value="NET_actin-binding_domain"/>
</dbReference>
<dbReference type="EMBL" id="NBSK02000005">
    <property type="protein sequence ID" value="KAJ0202657.1"/>
    <property type="molecule type" value="Genomic_DNA"/>
</dbReference>
<sequence>MATLSKTDSKRMYSWWWNSHISPKNSKWLQENLTDVDIKVKAMIKLIEEDADSFARRAEMYYKKRPELMKLVEEMYRAYRALAERYVHATGALRQAHKTMTEAFPNQIPSMGDDPSANSPYDGDPQTPDTRTTFDSNDFLKDEDSDGSVGNVRRGLKFNDSEDGSNKNRSRDRGFSVIENVGMTDKEILLLKEALAKLQEEKEAGLKQYQESLERLSKLESEISHAQEASSELVNRASKAEAEAQSLKDALQRLKAETGENLELYHRGLEKLANLERMIIEQAKEAEIVVGNLKEEIARLKEEKDAAYDQYKQSLEMQSELEKKLTESEKEAMKFHERAEKAEAEVENLKLAIAELTKEKEEQAQLYQQCLETISSLELRLACAQEEAERLNSEIDNGVLKLKGAEEHNVMLERSNESLHSELESVILKMNTQTQELTEKQKELGRLWTCIQEERLRFVEAETAFQTLQQLHSQSQEELRSLATELHNKAQILRDIETRNQVLEKEIQKQIEENKNLTEVNMSSIVSMNDMQSQIGSLKESNGKLVEEVDLRVDQRNALQQEIYCLKEELNELNKNHQAIVNQVADVGLNPESLGASVKELQGENLNLKEQWETEKSEKEALLVKLEIMNQLLERNGVLENSLSDLGEELEGVRSRLKALEDSYQSLSEEKSTLSVEKANLLGQLQVTSDNLSIVSEKNTVLENSLFDAHVKLEVLKQKSKSFEDSCQLLTDEKSVLISEKSILVSQMEITEKNLKDLEMKYTDLQDKYSSMEKERDSTLHKVEELHASLALQNQEHVSFSQQNEKQLSTLRTQIQILEEENRNRSKEFEEELDKAFGSEIEIFVLLRCVQDLEEQNVSLLNDCHKLQEATMLSEGLVHALKQEKIESQVKIESLSNQNNRLKMGMNQLLKVAGVSLNSGFETDQHERSFDSIQTKFEGTNRSLTENQDKNTELVVEISILVTLLKQLKTAVADLEAEKGGVQHELSVGMAKILELETEARKLSEMNDKLRLKVSEGDNTEKMLKSQLEKLHGEMLVVQEAYRSLQMDNSVVLEENKSLLKDKIHMNNKIRVLEEENDVFFGDVLSQSILSHTLKTCLDEKHEEVNGLGCDLQKLLVVNSTIADKMSVIEKKLKDARTENLRLKENLEKSEMELETANSDRVRLESELVTGISLLRLKEKEHEDAVQKLMILESEKTGLSEILSGLQRENEEVKMTRDEQGKQIVKLLEDNDDLKDSLDEKHEEINRLGEDLQKLLVVNNTLADKMSIVEKKLEEVEIENLHVKQDLEKSEHELETIKSERDRLDSELANGINLLHLKKKEHEEAVQKLVVFENEKTGLSEMLTSLQREHNEVHMTRDEQGKQIIQLLEDNDDLKKSLDEKHDEVNRLGENLQKLLLVNNTLANEIGVVEKKMEDVRNENLQLKQNLEKSEQELETLTRVRDELDSELVNGNNRLHAKEKEHEEAVEKLVILENEKMVLTEMLTGLQRENREVKMARDEQEKQIVKLLEDTNDLSKERMLLREATQLLEVKLHELTEEHEKAKQKEETTSSELEKEKDKNQMLETQASEVYGDLQTSGLYQVLLEEKIRELTQVCLSLQEETNSKDVNSKLLKEKTETLETENEDLKARLAVYLPALVSLRDSILSLESHTCIRTKVPESENEEHKGAESSSMEEDPSVELQDLESKVRSIETAVLEMQMLAVQDRLDSEAKLESAMRQIEELSYQKSSRKSNSKPKSTSEISEVEIGILPKDIMLDQASECSSYGMSKRGAIEGEAWESADKNGKFRHHPTASEVSLETLESESNVVMEMEKPEVSKRFRGDDGNKRKVLERLNSDVQKLTNLQITIEDLKRKVEITGNSRRGKAMIECETLKGQLMEAESAIQKLYELNGKLVKHIEGHSNSSTTPESVENESLRRKKVSEQARRVSEKIGRLQLEVQKIQFVLLKLDDENEAQGKSRFMDTKKRVLLKDYLYGGGRTKATVSSSGRRKKSNFCACVEPSTKGD</sequence>
<evidence type="ECO:0000256" key="1">
    <source>
        <dbReference type="ARBA" id="ARBA00023054"/>
    </source>
</evidence>
<feature type="coiled-coil region" evidence="3">
    <location>
        <begin position="958"/>
        <end position="1013"/>
    </location>
</feature>
<dbReference type="PANTHER" id="PTHR32258">
    <property type="entry name" value="PROTEIN NETWORKED 4A"/>
    <property type="match status" value="1"/>
</dbReference>
<feature type="coiled-coil region" evidence="3">
    <location>
        <begin position="801"/>
        <end position="898"/>
    </location>
</feature>
<feature type="region of interest" description="Disordered" evidence="4">
    <location>
        <begin position="1723"/>
        <end position="1742"/>
    </location>
</feature>
<comment type="caution">
    <text evidence="6">The sequence shown here is derived from an EMBL/GenBank/DDBJ whole genome shotgun (WGS) entry which is preliminary data.</text>
</comment>
<dbReference type="Proteomes" id="UP000235145">
    <property type="component" value="Unassembled WGS sequence"/>
</dbReference>
<dbReference type="GO" id="GO:0051015">
    <property type="term" value="F:actin filament binding"/>
    <property type="evidence" value="ECO:0000318"/>
    <property type="project" value="GO_Central"/>
</dbReference>
<evidence type="ECO:0000313" key="6">
    <source>
        <dbReference type="EMBL" id="KAJ0202657.1"/>
    </source>
</evidence>
<dbReference type="Gramene" id="rna-gnl|WGS:NBSK|LSAT_5X185981_mrna">
    <property type="protein sequence ID" value="cds-PLY99476.1"/>
    <property type="gene ID" value="gene-LSAT_5X185981"/>
</dbReference>
<feature type="coiled-coil region" evidence="3">
    <location>
        <begin position="283"/>
        <end position="401"/>
    </location>
</feature>
<dbReference type="PANTHER" id="PTHR32258:SF32">
    <property type="entry name" value="PROTEIN NETWORKED 1D"/>
    <property type="match status" value="1"/>
</dbReference>
<evidence type="ECO:0000259" key="5">
    <source>
        <dbReference type="PROSITE" id="PS51774"/>
    </source>
</evidence>
<feature type="coiled-coil region" evidence="3">
    <location>
        <begin position="486"/>
        <end position="520"/>
    </location>
</feature>
<feature type="region of interest" description="Disordered" evidence="4">
    <location>
        <begin position="105"/>
        <end position="172"/>
    </location>
</feature>
<gene>
    <name evidence="6" type="ORF">LSAT_V11C500296320</name>
</gene>
<keyword evidence="1 3" id="KW-0175">Coiled coil</keyword>
<feature type="region of interest" description="Disordered" evidence="4">
    <location>
        <begin position="1656"/>
        <end position="1683"/>
    </location>
</feature>
<feature type="coiled-coil region" evidence="3">
    <location>
        <begin position="713"/>
        <end position="775"/>
    </location>
</feature>
<evidence type="ECO:0000256" key="4">
    <source>
        <dbReference type="SAM" id="MobiDB-lite"/>
    </source>
</evidence>
<evidence type="ECO:0000256" key="2">
    <source>
        <dbReference type="ARBA" id="ARBA00038006"/>
    </source>
</evidence>
<keyword evidence="7" id="KW-1185">Reference proteome</keyword>
<dbReference type="PROSITE" id="PS51774">
    <property type="entry name" value="NAB"/>
    <property type="match status" value="1"/>
</dbReference>